<dbReference type="EMBL" id="KK112237">
    <property type="protein sequence ID" value="KFM57117.1"/>
    <property type="molecule type" value="Genomic_DNA"/>
</dbReference>
<dbReference type="STRING" id="407821.A0A087SW78"/>
<organism evidence="1 2">
    <name type="scientific">Stegodyphus mimosarum</name>
    <name type="common">African social velvet spider</name>
    <dbReference type="NCBI Taxonomy" id="407821"/>
    <lineage>
        <taxon>Eukaryota</taxon>
        <taxon>Metazoa</taxon>
        <taxon>Ecdysozoa</taxon>
        <taxon>Arthropoda</taxon>
        <taxon>Chelicerata</taxon>
        <taxon>Arachnida</taxon>
        <taxon>Araneae</taxon>
        <taxon>Araneomorphae</taxon>
        <taxon>Entelegynae</taxon>
        <taxon>Eresoidea</taxon>
        <taxon>Eresidae</taxon>
        <taxon>Stegodyphus</taxon>
    </lineage>
</organism>
<protein>
    <submittedName>
        <fullName evidence="1">Zinc finger BED domain-containing protein 5</fullName>
    </submittedName>
</protein>
<dbReference type="OrthoDB" id="6431587at2759"/>
<gene>
    <name evidence="1" type="ORF">X975_17318</name>
</gene>
<dbReference type="AlphaFoldDB" id="A0A087SW78"/>
<dbReference type="Proteomes" id="UP000054359">
    <property type="component" value="Unassembled WGS sequence"/>
</dbReference>
<sequence length="99" mass="11086">MIRATTKEVCKVIDNFMSKNDIAWNKCIAICSDGAWVLTGKNSNLISQIKKVTPETKFAHLSISCEALVAKTTPENLKIVLNQALKTVKFINHFPSKFF</sequence>
<keyword evidence="2" id="KW-1185">Reference proteome</keyword>
<name>A0A087SW78_STEMI</name>
<reference evidence="1 2" key="1">
    <citation type="submission" date="2013-11" db="EMBL/GenBank/DDBJ databases">
        <title>Genome sequencing of Stegodyphus mimosarum.</title>
        <authorList>
            <person name="Bechsgaard J."/>
        </authorList>
    </citation>
    <scope>NUCLEOTIDE SEQUENCE [LARGE SCALE GENOMIC DNA]</scope>
</reference>
<proteinExistence type="predicted"/>
<accession>A0A087SW78</accession>
<evidence type="ECO:0000313" key="2">
    <source>
        <dbReference type="Proteomes" id="UP000054359"/>
    </source>
</evidence>
<evidence type="ECO:0000313" key="1">
    <source>
        <dbReference type="EMBL" id="KFM57117.1"/>
    </source>
</evidence>
<dbReference type="OMA" id="NDIAWNK"/>
<feature type="non-terminal residue" evidence="1">
    <location>
        <position position="99"/>
    </location>
</feature>
<dbReference type="PANTHER" id="PTHR45913:SF19">
    <property type="entry name" value="LOW QUALITY PROTEIN: ZINC FINGER BED DOMAIN-CONTAINING PROTEIN 5-LIKE"/>
    <property type="match status" value="1"/>
</dbReference>
<dbReference type="PANTHER" id="PTHR45913">
    <property type="entry name" value="EPM2A-INTERACTING PROTEIN 1"/>
    <property type="match status" value="1"/>
</dbReference>